<name>A0ABT9PEK7_9ACTN</name>
<evidence type="ECO:0000313" key="3">
    <source>
        <dbReference type="Proteomes" id="UP001235712"/>
    </source>
</evidence>
<dbReference type="RefSeq" id="WP_307250624.1">
    <property type="nucleotide sequence ID" value="NZ_JAUSQZ010000001.1"/>
</dbReference>
<dbReference type="Proteomes" id="UP001235712">
    <property type="component" value="Unassembled WGS sequence"/>
</dbReference>
<accession>A0ABT9PEK7</accession>
<proteinExistence type="predicted"/>
<organism evidence="2 3">
    <name type="scientific">Kineosporia succinea</name>
    <dbReference type="NCBI Taxonomy" id="84632"/>
    <lineage>
        <taxon>Bacteria</taxon>
        <taxon>Bacillati</taxon>
        <taxon>Actinomycetota</taxon>
        <taxon>Actinomycetes</taxon>
        <taxon>Kineosporiales</taxon>
        <taxon>Kineosporiaceae</taxon>
        <taxon>Kineosporia</taxon>
    </lineage>
</organism>
<dbReference type="SUPFAM" id="SSF55729">
    <property type="entry name" value="Acyl-CoA N-acyltransferases (Nat)"/>
    <property type="match status" value="1"/>
</dbReference>
<dbReference type="Pfam" id="PF00583">
    <property type="entry name" value="Acetyltransf_1"/>
    <property type="match status" value="1"/>
</dbReference>
<dbReference type="InterPro" id="IPR016181">
    <property type="entry name" value="Acyl_CoA_acyltransferase"/>
</dbReference>
<keyword evidence="3" id="KW-1185">Reference proteome</keyword>
<evidence type="ECO:0000259" key="1">
    <source>
        <dbReference type="PROSITE" id="PS51186"/>
    </source>
</evidence>
<evidence type="ECO:0000313" key="2">
    <source>
        <dbReference type="EMBL" id="MDP9831145.1"/>
    </source>
</evidence>
<comment type="caution">
    <text evidence="2">The sequence shown here is derived from an EMBL/GenBank/DDBJ whole genome shotgun (WGS) entry which is preliminary data.</text>
</comment>
<dbReference type="EMBL" id="JAUSQZ010000001">
    <property type="protein sequence ID" value="MDP9831145.1"/>
    <property type="molecule type" value="Genomic_DNA"/>
</dbReference>
<sequence length="198" mass="21551">MVTIRPYRPEDRSAVYDICVRTGAAGEDARGRHSTDDLLGDLFAGPYVTLEPQWAFVLDDEGDVTGYVIGTADTAALVERWTGEWVPYLEERYPEPRAGSDRSILRFGLHPERMLLPELAGHPAHLHIDLLPRAQGGGLGRQLIATFLRELAAAGVPAVHLGVDPANVRALGFYAHLGFREIPTAVPGLHLGRATGEL</sequence>
<gene>
    <name evidence="2" type="ORF">J2S57_006894</name>
</gene>
<dbReference type="Gene3D" id="3.40.630.30">
    <property type="match status" value="1"/>
</dbReference>
<dbReference type="PROSITE" id="PS51186">
    <property type="entry name" value="GNAT"/>
    <property type="match status" value="1"/>
</dbReference>
<dbReference type="PANTHER" id="PTHR13170">
    <property type="entry name" value="O-GLCNACASE"/>
    <property type="match status" value="1"/>
</dbReference>
<dbReference type="InterPro" id="IPR051822">
    <property type="entry name" value="Glycosyl_Hydrolase_84"/>
</dbReference>
<protein>
    <submittedName>
        <fullName evidence="2">Ribosomal protein S18 acetylase RimI-like enzyme</fullName>
    </submittedName>
</protein>
<dbReference type="PANTHER" id="PTHR13170:SF16">
    <property type="entry name" value="PROTEIN O-GLCNACASE"/>
    <property type="match status" value="1"/>
</dbReference>
<feature type="domain" description="N-acetyltransferase" evidence="1">
    <location>
        <begin position="2"/>
        <end position="198"/>
    </location>
</feature>
<reference evidence="2 3" key="1">
    <citation type="submission" date="2023-07" db="EMBL/GenBank/DDBJ databases">
        <title>Sequencing the genomes of 1000 actinobacteria strains.</title>
        <authorList>
            <person name="Klenk H.-P."/>
        </authorList>
    </citation>
    <scope>NUCLEOTIDE SEQUENCE [LARGE SCALE GENOMIC DNA]</scope>
    <source>
        <strain evidence="2 3">DSM 44388</strain>
    </source>
</reference>
<dbReference type="InterPro" id="IPR000182">
    <property type="entry name" value="GNAT_dom"/>
</dbReference>